<sequence length="183" mass="21744">MNLGKIKELGNLENELSVLGKKYNDMFTNRKIKAVDHVHDGFKSFFKNNNFDIRETDREIEAVYGNTKIIITKANYKDSYFGAYSVWHLNYLVDKVKYRIMLNELNYYPTIRTSVSFPKELTDEEKQDEKIRKVKEDLEDMKKRLDEFDTIKWGYGLIKEDGNINRESPQFESIDELLKSIFE</sequence>
<gene>
    <name evidence="2" type="ORF">K234311028_12500</name>
</gene>
<accession>A0ABC8EBP0</accession>
<reference evidence="2 3" key="1">
    <citation type="submission" date="2022-09" db="EMBL/GenBank/DDBJ databases">
        <title>complete genome sequences of Clostridium tetani str. KHSU-234311-028 isolated from soil.</title>
        <authorList>
            <person name="Sekizuka T."/>
            <person name="Shitada C."/>
            <person name="Takahashi M."/>
            <person name="Kuroda M."/>
        </authorList>
    </citation>
    <scope>NUCLEOTIDE SEQUENCE [LARGE SCALE GENOMIC DNA]</scope>
    <source>
        <strain evidence="2 3">KHSU-234311-028</strain>
    </source>
</reference>
<dbReference type="EMBL" id="AP026818">
    <property type="protein sequence ID" value="BDR81004.1"/>
    <property type="molecule type" value="Genomic_DNA"/>
</dbReference>
<keyword evidence="1" id="KW-0175">Coiled coil</keyword>
<dbReference type="Proteomes" id="UP001321763">
    <property type="component" value="Chromosome"/>
</dbReference>
<evidence type="ECO:0000313" key="3">
    <source>
        <dbReference type="Proteomes" id="UP001321763"/>
    </source>
</evidence>
<protein>
    <submittedName>
        <fullName evidence="2">Uncharacterized protein</fullName>
    </submittedName>
</protein>
<evidence type="ECO:0000313" key="2">
    <source>
        <dbReference type="EMBL" id="BDR81004.1"/>
    </source>
</evidence>
<organism evidence="2 3">
    <name type="scientific">Clostridium tetani</name>
    <dbReference type="NCBI Taxonomy" id="1513"/>
    <lineage>
        <taxon>Bacteria</taxon>
        <taxon>Bacillati</taxon>
        <taxon>Bacillota</taxon>
        <taxon>Clostridia</taxon>
        <taxon>Eubacteriales</taxon>
        <taxon>Clostridiaceae</taxon>
        <taxon>Clostridium</taxon>
    </lineage>
</organism>
<feature type="coiled-coil region" evidence="1">
    <location>
        <begin position="124"/>
        <end position="151"/>
    </location>
</feature>
<proteinExistence type="predicted"/>
<evidence type="ECO:0000256" key="1">
    <source>
        <dbReference type="SAM" id="Coils"/>
    </source>
</evidence>
<dbReference type="RefSeq" id="WP_317724960.1">
    <property type="nucleotide sequence ID" value="NZ_AP026818.1"/>
</dbReference>
<dbReference type="AlphaFoldDB" id="A0ABC8EBP0"/>
<name>A0ABC8EBP0_CLOTA</name>